<sequence>MCEWNRCSRIIPSYSFLLSFS</sequence>
<reference evidence="1" key="1">
    <citation type="submission" date="2019-03" db="EMBL/GenBank/DDBJ databases">
        <authorList>
            <person name="Mank J."/>
            <person name="Almeida P."/>
        </authorList>
    </citation>
    <scope>NUCLEOTIDE SEQUENCE</scope>
    <source>
        <strain evidence="1">78183</strain>
    </source>
</reference>
<dbReference type="AlphaFoldDB" id="A0A6N2LXF0"/>
<accession>A0A6N2LXF0</accession>
<dbReference type="EMBL" id="CAADRP010001619">
    <property type="protein sequence ID" value="VFU45135.1"/>
    <property type="molecule type" value="Genomic_DNA"/>
</dbReference>
<name>A0A6N2LXF0_SALVM</name>
<proteinExistence type="predicted"/>
<protein>
    <submittedName>
        <fullName evidence="1">Uncharacterized protein</fullName>
    </submittedName>
</protein>
<organism evidence="1">
    <name type="scientific">Salix viminalis</name>
    <name type="common">Common osier</name>
    <name type="synonym">Basket willow</name>
    <dbReference type="NCBI Taxonomy" id="40686"/>
    <lineage>
        <taxon>Eukaryota</taxon>
        <taxon>Viridiplantae</taxon>
        <taxon>Streptophyta</taxon>
        <taxon>Embryophyta</taxon>
        <taxon>Tracheophyta</taxon>
        <taxon>Spermatophyta</taxon>
        <taxon>Magnoliopsida</taxon>
        <taxon>eudicotyledons</taxon>
        <taxon>Gunneridae</taxon>
        <taxon>Pentapetalae</taxon>
        <taxon>rosids</taxon>
        <taxon>fabids</taxon>
        <taxon>Malpighiales</taxon>
        <taxon>Salicaceae</taxon>
        <taxon>Saliceae</taxon>
        <taxon>Salix</taxon>
    </lineage>
</organism>
<gene>
    <name evidence="1" type="ORF">SVIM_LOCUS281556</name>
</gene>
<evidence type="ECO:0000313" key="1">
    <source>
        <dbReference type="EMBL" id="VFU45135.1"/>
    </source>
</evidence>